<keyword evidence="1" id="KW-0812">Transmembrane</keyword>
<feature type="transmembrane region" description="Helical" evidence="1">
    <location>
        <begin position="168"/>
        <end position="191"/>
    </location>
</feature>
<evidence type="ECO:0000256" key="1">
    <source>
        <dbReference type="SAM" id="Phobius"/>
    </source>
</evidence>
<evidence type="ECO:0000313" key="2">
    <source>
        <dbReference type="EMBL" id="POF87141.1"/>
    </source>
</evidence>
<dbReference type="AlphaFoldDB" id="A0A2S3W881"/>
<dbReference type="Proteomes" id="UP000237194">
    <property type="component" value="Unassembled WGS sequence"/>
</dbReference>
<feature type="transmembrane region" description="Helical" evidence="1">
    <location>
        <begin position="56"/>
        <end position="75"/>
    </location>
</feature>
<reference evidence="2 3" key="1">
    <citation type="submission" date="2016-08" db="EMBL/GenBank/DDBJ databases">
        <authorList>
            <person name="Seilhamer J.J."/>
        </authorList>
    </citation>
    <scope>NUCLEOTIDE SEQUENCE [LARGE SCALE GENOMIC DNA]</scope>
    <source>
        <strain evidence="2 3">KT-27</strain>
    </source>
</reference>
<keyword evidence="1" id="KW-0472">Membrane</keyword>
<dbReference type="EMBL" id="MIND01000018">
    <property type="protein sequence ID" value="POF87141.1"/>
    <property type="molecule type" value="Genomic_DNA"/>
</dbReference>
<evidence type="ECO:0000313" key="3">
    <source>
        <dbReference type="Proteomes" id="UP000237194"/>
    </source>
</evidence>
<feature type="transmembrane region" description="Helical" evidence="1">
    <location>
        <begin position="96"/>
        <end position="114"/>
    </location>
</feature>
<organism evidence="2 3">
    <name type="scientific">Pseudomonas putida</name>
    <name type="common">Arthrobacter siderocapsulatus</name>
    <dbReference type="NCBI Taxonomy" id="303"/>
    <lineage>
        <taxon>Bacteria</taxon>
        <taxon>Pseudomonadati</taxon>
        <taxon>Pseudomonadota</taxon>
        <taxon>Gammaproteobacteria</taxon>
        <taxon>Pseudomonadales</taxon>
        <taxon>Pseudomonadaceae</taxon>
        <taxon>Pseudomonas</taxon>
    </lineage>
</organism>
<protein>
    <recommendedName>
        <fullName evidence="4">DUF4234 domain-containing protein</fullName>
    </recommendedName>
</protein>
<reference evidence="2 3" key="2">
    <citation type="submission" date="2018-03" db="EMBL/GenBank/DDBJ databases">
        <title>Draft genome of Pseudomonas putida strain KT-27.</title>
        <authorList>
            <person name="Yoshizawa S."/>
            <person name="Khan N.H."/>
            <person name="Nishimura M."/>
            <person name="Chiura H.X."/>
            <person name="Ogura Y."/>
            <person name="Hayashi T."/>
            <person name="Kogure K."/>
        </authorList>
    </citation>
    <scope>NUCLEOTIDE SEQUENCE [LARGE SCALE GENOMIC DNA]</scope>
    <source>
        <strain evidence="2 3">KT-27</strain>
    </source>
</reference>
<feature type="transmembrane region" description="Helical" evidence="1">
    <location>
        <begin position="126"/>
        <end position="147"/>
    </location>
</feature>
<name>A0A2S3W881_PSEPU</name>
<proteinExistence type="predicted"/>
<keyword evidence="1" id="KW-1133">Transmembrane helix</keyword>
<accession>A0A2S3W881</accession>
<gene>
    <name evidence="2" type="ORF">BGP80_03905</name>
</gene>
<comment type="caution">
    <text evidence="2">The sequence shown here is derived from an EMBL/GenBank/DDBJ whole genome shotgun (WGS) entry which is preliminary data.</text>
</comment>
<evidence type="ECO:0008006" key="4">
    <source>
        <dbReference type="Google" id="ProtNLM"/>
    </source>
</evidence>
<feature type="transmembrane region" description="Helical" evidence="1">
    <location>
        <begin position="27"/>
        <end position="44"/>
    </location>
</feature>
<sequence length="197" mass="22362">MNSPASKDPQDSPTSSSQFHVVSIPKLMIMLCITFNIYSIYWYYRQWLLSRGQRGFKLVPLLCCIAGPLLLYTLMKRMASRSRELGLRLDCTPWSVTLMFWLPYVMFIVWAFSLAQHPDAEVSLSIVYLLPLILMSACSILPLTAIVQMQQAANLCQGDELGRQNSRLGLANCIWMVISWLPIAALMGVMVRLGDYM</sequence>
<dbReference type="RefSeq" id="WP_103435581.1">
    <property type="nucleotide sequence ID" value="NZ_MIND01000018.1"/>
</dbReference>